<dbReference type="EMBL" id="LYMM01000026">
    <property type="protein sequence ID" value="PNU05421.1"/>
    <property type="molecule type" value="Genomic_DNA"/>
</dbReference>
<sequence length="196" mass="22183">MRYNRKLATVSPEEFAELMAIVYSEPAPARPLTPDDHWRRAYQLEQQSKRVLGSQADLFSGRTITHYRRHRPAAEVETPAMETIEAKLDRIADDPLATFGPERADRPAYLSRDDKAAILQGAANWLQVRQRVRIVDAPGAVDPAYGPHLFLGREGVIWRSCNGTFADHCYVFLDPVGAERTAKIRMVEVRDIEPIT</sequence>
<comment type="caution">
    <text evidence="1">The sequence shown here is derived from an EMBL/GenBank/DDBJ whole genome shotgun (WGS) entry which is preliminary data.</text>
</comment>
<reference evidence="1 2" key="1">
    <citation type="submission" date="2016-05" db="EMBL/GenBank/DDBJ databases">
        <title>Complete genome sequence of Novosphingobium guangzhouense SA925(T).</title>
        <authorList>
            <person name="Sha S."/>
        </authorList>
    </citation>
    <scope>NUCLEOTIDE SEQUENCE [LARGE SCALE GENOMIC DNA]</scope>
    <source>
        <strain evidence="1 2">SA925</strain>
    </source>
</reference>
<protein>
    <submittedName>
        <fullName evidence="1">Uncharacterized protein</fullName>
    </submittedName>
</protein>
<dbReference type="Proteomes" id="UP000236327">
    <property type="component" value="Unassembled WGS sequence"/>
</dbReference>
<keyword evidence="2" id="KW-1185">Reference proteome</keyword>
<gene>
    <name evidence="1" type="ORF">A8V01_16715</name>
</gene>
<proteinExistence type="predicted"/>
<name>A0A2K2G321_9SPHN</name>
<accession>A0A2K2G321</accession>
<organism evidence="1 2">
    <name type="scientific">Novosphingobium guangzhouense</name>
    <dbReference type="NCBI Taxonomy" id="1850347"/>
    <lineage>
        <taxon>Bacteria</taxon>
        <taxon>Pseudomonadati</taxon>
        <taxon>Pseudomonadota</taxon>
        <taxon>Alphaproteobacteria</taxon>
        <taxon>Sphingomonadales</taxon>
        <taxon>Sphingomonadaceae</taxon>
        <taxon>Novosphingobium</taxon>
    </lineage>
</organism>
<evidence type="ECO:0000313" key="1">
    <source>
        <dbReference type="EMBL" id="PNU05421.1"/>
    </source>
</evidence>
<evidence type="ECO:0000313" key="2">
    <source>
        <dbReference type="Proteomes" id="UP000236327"/>
    </source>
</evidence>
<dbReference type="AlphaFoldDB" id="A0A2K2G321"/>